<dbReference type="SMART" id="SM00369">
    <property type="entry name" value="LRR_TYP"/>
    <property type="match status" value="3"/>
</dbReference>
<dbReference type="Proteomes" id="UP001501274">
    <property type="component" value="Unassembled WGS sequence"/>
</dbReference>
<name>A0AAW3BSY6_9TRYP</name>
<feature type="compositionally biased region" description="Acidic residues" evidence="3">
    <location>
        <begin position="293"/>
        <end position="302"/>
    </location>
</feature>
<dbReference type="PANTHER" id="PTHR15454">
    <property type="entry name" value="NISCHARIN RELATED"/>
    <property type="match status" value="1"/>
</dbReference>
<dbReference type="Gene3D" id="3.80.10.10">
    <property type="entry name" value="Ribonuclease Inhibitor"/>
    <property type="match status" value="2"/>
</dbReference>
<dbReference type="EMBL" id="JBAMZN010000022">
    <property type="protein sequence ID" value="KAL0525182.1"/>
    <property type="molecule type" value="Genomic_DNA"/>
</dbReference>
<dbReference type="InterPro" id="IPR003591">
    <property type="entry name" value="Leu-rich_rpt_typical-subtyp"/>
</dbReference>
<dbReference type="SUPFAM" id="SSF52058">
    <property type="entry name" value="L domain-like"/>
    <property type="match status" value="1"/>
</dbReference>
<keyword evidence="1" id="KW-0433">Leucine-rich repeat</keyword>
<keyword evidence="2" id="KW-0677">Repeat</keyword>
<feature type="region of interest" description="Disordered" evidence="3">
    <location>
        <begin position="286"/>
        <end position="325"/>
    </location>
</feature>
<proteinExistence type="predicted"/>
<protein>
    <submittedName>
        <fullName evidence="4">Leucine Rich Repeat/Leucine rich repeat</fullName>
    </submittedName>
</protein>
<evidence type="ECO:0000256" key="1">
    <source>
        <dbReference type="ARBA" id="ARBA00022614"/>
    </source>
</evidence>
<dbReference type="PROSITE" id="PS51450">
    <property type="entry name" value="LRR"/>
    <property type="match status" value="1"/>
</dbReference>
<evidence type="ECO:0000256" key="2">
    <source>
        <dbReference type="ARBA" id="ARBA00022737"/>
    </source>
</evidence>
<accession>A0AAW3BSY6</accession>
<reference evidence="4 5" key="1">
    <citation type="submission" date="2024-02" db="EMBL/GenBank/DDBJ databases">
        <title>FIRST GENOME SEQUENCES OF Leishmania (Viannia) shawi, Leishmania (Viannia) lindenbergi AND Leishmania (Viannia) utingensis.</title>
        <authorList>
            <person name="Resadore F."/>
            <person name="Custodio M.G.F."/>
            <person name="Boite M.C."/>
            <person name="Cupolillo E."/>
            <person name="Ferreira G.E.M."/>
        </authorList>
    </citation>
    <scope>NUCLEOTIDE SEQUENCE [LARGE SCALE GENOMIC DNA]</scope>
    <source>
        <strain evidence="4 5">MDAS/BR/1979/M5533</strain>
    </source>
</reference>
<dbReference type="InterPro" id="IPR006553">
    <property type="entry name" value="Leu-rich_rpt_Cys-con_subtyp"/>
</dbReference>
<gene>
    <name evidence="4" type="ORF">Q4I28_003389</name>
</gene>
<dbReference type="SMART" id="SM00367">
    <property type="entry name" value="LRR_CC"/>
    <property type="match status" value="2"/>
</dbReference>
<keyword evidence="5" id="KW-1185">Reference proteome</keyword>
<dbReference type="GO" id="GO:0005737">
    <property type="term" value="C:cytoplasm"/>
    <property type="evidence" value="ECO:0007669"/>
    <property type="project" value="TreeGrafter"/>
</dbReference>
<comment type="caution">
    <text evidence="4">The sequence shown here is derived from an EMBL/GenBank/DDBJ whole genome shotgun (WGS) entry which is preliminary data.</text>
</comment>
<feature type="region of interest" description="Disordered" evidence="3">
    <location>
        <begin position="639"/>
        <end position="660"/>
    </location>
</feature>
<dbReference type="Pfam" id="PF13855">
    <property type="entry name" value="LRR_8"/>
    <property type="match status" value="1"/>
</dbReference>
<dbReference type="InterPro" id="IPR032675">
    <property type="entry name" value="LRR_dom_sf"/>
</dbReference>
<dbReference type="PANTHER" id="PTHR15454:SF67">
    <property type="entry name" value="LEUCINE-RICH REPEAT PROTEIN (LRRP)"/>
    <property type="match status" value="1"/>
</dbReference>
<evidence type="ECO:0000313" key="4">
    <source>
        <dbReference type="EMBL" id="KAL0525182.1"/>
    </source>
</evidence>
<feature type="compositionally biased region" description="Low complexity" evidence="3">
    <location>
        <begin position="639"/>
        <end position="648"/>
    </location>
</feature>
<dbReference type="Pfam" id="PF12799">
    <property type="entry name" value="LRR_4"/>
    <property type="match status" value="1"/>
</dbReference>
<feature type="region of interest" description="Disordered" evidence="3">
    <location>
        <begin position="1"/>
        <end position="42"/>
    </location>
</feature>
<dbReference type="AlphaFoldDB" id="A0AAW3BSY6"/>
<evidence type="ECO:0000313" key="5">
    <source>
        <dbReference type="Proteomes" id="UP001501274"/>
    </source>
</evidence>
<organism evidence="4 5">
    <name type="scientific">Leishmania naiffi</name>
    <dbReference type="NCBI Taxonomy" id="5678"/>
    <lineage>
        <taxon>Eukaryota</taxon>
        <taxon>Discoba</taxon>
        <taxon>Euglenozoa</taxon>
        <taxon>Kinetoplastea</taxon>
        <taxon>Metakinetoplastina</taxon>
        <taxon>Trypanosomatida</taxon>
        <taxon>Trypanosomatidae</taxon>
        <taxon>Leishmaniinae</taxon>
        <taxon>Leishmania</taxon>
        <taxon>Leishmania naiffi species complex</taxon>
    </lineage>
</organism>
<sequence length="684" mass="73870">MQRHRISVPRPRGAPSQSLQCPPVASAKSPARRASRSSSAATTPAFSAIELTRAQQVKAKAARDAVVRAMAKSSPQTAKRFVESVSLDIDVETTREVRLSKKGLFTLPSSIGALCRQLRKLDLSGNDLTDLSPLATLQYLSNLNVAHNDQLASLKGLSGTCLSVLNISFCAVESLEGLEHTALTLRTLIANDNRLQLHSPLLGDVEAATGEDVVELAAMREHLPESLRRSSSSSSATLHAVAQRNYFIISTFQQCETVVLSRNTRLCQLFPTWGVEEVVAECGEGPSRANAAADDEGSDEVTNDNPENCEKRRASTTQRHNHRGMASCSTDQSVFAAAASETFSDSPEMEAYNQRRRALALAHPLSVFEKLSRLKKLSLSGCELHSLPARWFLPMVTELRLAQNHLTSLQPEGVVLRSLHILDISNNLFVSVVSLRRCHYLEQLNLRGNPLIENAAVQDKATGLTPAEPIADAAATTPSLGTSAAPITVQRRVLHLFPNMKLLNGQPMMTAEQVRAAYKQRNARSAAWQQEKLTEEGCNEGPDVVTSLHETCDCVSDARTAPGDSEKGGASGETPHVAAMACVETRPLARKARRVDPAVIAAEADEKDVVVEAPSSVVKTAHAAIVRRERMLLRVGTTAASGSSATAGRQKRRCDKTPASSVPVAFGQAAVTKLLEQSRSRSTW</sequence>
<dbReference type="InterPro" id="IPR001611">
    <property type="entry name" value="Leu-rich_rpt"/>
</dbReference>
<dbReference type="InterPro" id="IPR025875">
    <property type="entry name" value="Leu-rich_rpt_4"/>
</dbReference>
<evidence type="ECO:0000256" key="3">
    <source>
        <dbReference type="SAM" id="MobiDB-lite"/>
    </source>
</evidence>
<dbReference type="FunFam" id="3.80.10.10:FF:001016">
    <property type="entry name" value="Leucine Rich Repeat, putative"/>
    <property type="match status" value="1"/>
</dbReference>